<keyword evidence="2" id="KW-1185">Reference proteome</keyword>
<name>A0ABN0B1F8_9ACTN</name>
<dbReference type="RefSeq" id="WP_006303573.1">
    <property type="nucleotide sequence ID" value="NZ_AEDQ01000007.1"/>
</dbReference>
<proteinExistence type="predicted"/>
<reference evidence="1 2" key="1">
    <citation type="submission" date="2010-08" db="EMBL/GenBank/DDBJ databases">
        <authorList>
            <person name="Durkin A.S."/>
            <person name="Madupu R."/>
            <person name="Torralba M."/>
            <person name="Gillis M."/>
            <person name="Methe B."/>
            <person name="Sutton G."/>
            <person name="Nelson K.E."/>
        </authorList>
    </citation>
    <scope>NUCLEOTIDE SEQUENCE [LARGE SCALE GENOMIC DNA]</scope>
    <source>
        <strain evidence="1 2">PB189-T1-4</strain>
    </source>
</reference>
<evidence type="ECO:0000313" key="1">
    <source>
        <dbReference type="EMBL" id="EFL44635.1"/>
    </source>
</evidence>
<dbReference type="EMBL" id="AEDQ01000007">
    <property type="protein sequence ID" value="EFL44635.1"/>
    <property type="molecule type" value="Genomic_DNA"/>
</dbReference>
<gene>
    <name evidence="1" type="ORF">HMPREF9248_0031</name>
</gene>
<sequence length="44" mass="4578">MTKSDKETRVFNIALPSVRVEQGTLGRAPAAGAALQDANSSCDT</sequence>
<dbReference type="Proteomes" id="UP000004431">
    <property type="component" value="Unassembled WGS sequence"/>
</dbReference>
<accession>A0ABN0B1F8</accession>
<evidence type="ECO:0000313" key="2">
    <source>
        <dbReference type="Proteomes" id="UP000004431"/>
    </source>
</evidence>
<comment type="caution">
    <text evidence="1">The sequence shown here is derived from an EMBL/GenBank/DDBJ whole genome shotgun (WGS) entry which is preliminary data.</text>
</comment>
<organism evidence="1 2">
    <name type="scientific">Fannyhessea vaginae PB189-T1-4</name>
    <dbReference type="NCBI Taxonomy" id="866774"/>
    <lineage>
        <taxon>Bacteria</taxon>
        <taxon>Bacillati</taxon>
        <taxon>Actinomycetota</taxon>
        <taxon>Coriobacteriia</taxon>
        <taxon>Coriobacteriales</taxon>
        <taxon>Atopobiaceae</taxon>
        <taxon>Fannyhessea</taxon>
    </lineage>
</organism>
<protein>
    <submittedName>
        <fullName evidence="1">Uncharacterized protein</fullName>
    </submittedName>
</protein>